<comment type="caution">
    <text evidence="3">The sequence shown here is derived from an EMBL/GenBank/DDBJ whole genome shotgun (WGS) entry which is preliminary data.</text>
</comment>
<accession>A0ABW3ZAT1</accession>
<protein>
    <submittedName>
        <fullName evidence="3">Hsp70 family protein</fullName>
    </submittedName>
</protein>
<name>A0ABW3ZAT1_9HYPH</name>
<gene>
    <name evidence="3" type="ORF">ACFQ4O_15320</name>
</gene>
<keyword evidence="4" id="KW-1185">Reference proteome</keyword>
<dbReference type="Pfam" id="PF00012">
    <property type="entry name" value="HSP70"/>
    <property type="match status" value="1"/>
</dbReference>
<dbReference type="InterPro" id="IPR043129">
    <property type="entry name" value="ATPase_NBD"/>
</dbReference>
<dbReference type="Gene3D" id="3.90.640.10">
    <property type="entry name" value="Actin, Chain A, domain 4"/>
    <property type="match status" value="1"/>
</dbReference>
<evidence type="ECO:0000313" key="4">
    <source>
        <dbReference type="Proteomes" id="UP001597171"/>
    </source>
</evidence>
<dbReference type="EMBL" id="JBHTMX010000213">
    <property type="protein sequence ID" value="MFD1333368.1"/>
    <property type="molecule type" value="Genomic_DNA"/>
</dbReference>
<dbReference type="RefSeq" id="WP_378776862.1">
    <property type="nucleotide sequence ID" value="NZ_JBHTMX010000213.1"/>
</dbReference>
<proteinExistence type="predicted"/>
<evidence type="ECO:0000313" key="3">
    <source>
        <dbReference type="EMBL" id="MFD1333368.1"/>
    </source>
</evidence>
<reference evidence="4" key="1">
    <citation type="journal article" date="2019" name="Int. J. Syst. Evol. Microbiol.">
        <title>The Global Catalogue of Microorganisms (GCM) 10K type strain sequencing project: providing services to taxonomists for standard genome sequencing and annotation.</title>
        <authorList>
            <consortium name="The Broad Institute Genomics Platform"/>
            <consortium name="The Broad Institute Genome Sequencing Center for Infectious Disease"/>
            <person name="Wu L."/>
            <person name="Ma J."/>
        </authorList>
    </citation>
    <scope>NUCLEOTIDE SEQUENCE [LARGE SCALE GENOMIC DNA]</scope>
    <source>
        <strain evidence="4">CCUG 61696</strain>
    </source>
</reference>
<evidence type="ECO:0000256" key="2">
    <source>
        <dbReference type="ARBA" id="ARBA00022840"/>
    </source>
</evidence>
<evidence type="ECO:0000256" key="1">
    <source>
        <dbReference type="ARBA" id="ARBA00022741"/>
    </source>
</evidence>
<dbReference type="Proteomes" id="UP001597171">
    <property type="component" value="Unassembled WGS sequence"/>
</dbReference>
<sequence>MTACGLDFGTSNTTLGLSGRGLARLEGDEATLPSAIFFPPAAAAVVGRAALKAYRDGEPGRLMRSLKSALGTSLIEETTQVGRERVKFKDVIGRYVGIVRRRAEQATGAELDAVVHGRPVHFVDGDPEGDARAEATLREIALSVGFGEISFQYEPVAAALDYERTIGAEELALIADIGGGTSDFSVVRLSPERHRAADRSGDILANDGVRIGGVDFDRRLSLGVAMPLLGFRSPMKRAGLEAPSSWFHDLATWQSINKLYDGKAVRSIRETRRESATPELLDRLIRVIEAEAGHGLAADVEAAKIGLSQAPVATVPLGIAERGLAAEVAPEDLVRHTHELAARIAVRIGDCLSTAGVSAERIDAVFLTGGSTRLAHVRAAILAAVPGARVAEGDTFGSVGSGLALEAARRYG</sequence>
<dbReference type="InterPro" id="IPR013126">
    <property type="entry name" value="Hsp_70_fam"/>
</dbReference>
<dbReference type="PANTHER" id="PTHR19375">
    <property type="entry name" value="HEAT SHOCK PROTEIN 70KDA"/>
    <property type="match status" value="1"/>
</dbReference>
<organism evidence="3 4">
    <name type="scientific">Methylopila musalis</name>
    <dbReference type="NCBI Taxonomy" id="1134781"/>
    <lineage>
        <taxon>Bacteria</taxon>
        <taxon>Pseudomonadati</taxon>
        <taxon>Pseudomonadota</taxon>
        <taxon>Alphaproteobacteria</taxon>
        <taxon>Hyphomicrobiales</taxon>
        <taxon>Methylopilaceae</taxon>
        <taxon>Methylopila</taxon>
    </lineage>
</organism>
<dbReference type="SUPFAM" id="SSF53067">
    <property type="entry name" value="Actin-like ATPase domain"/>
    <property type="match status" value="2"/>
</dbReference>
<dbReference type="Gene3D" id="3.30.420.40">
    <property type="match status" value="3"/>
</dbReference>
<keyword evidence="1" id="KW-0547">Nucleotide-binding</keyword>
<keyword evidence="2" id="KW-0067">ATP-binding</keyword>